<dbReference type="OrthoDB" id="10006996at2759"/>
<proteinExistence type="predicted"/>
<protein>
    <submittedName>
        <fullName evidence="5">Cytotoxic and regulatory T-cell molecule</fullName>
    </submittedName>
</protein>
<feature type="domain" description="Ig-like" evidence="4">
    <location>
        <begin position="89"/>
        <end position="188"/>
    </location>
</feature>
<keyword evidence="3" id="KW-0472">Membrane</keyword>
<dbReference type="PANTHER" id="PTHR47118">
    <property type="entry name" value="CYTOTOXIC AND REGULATORY T-CELL MOLECULE"/>
    <property type="match status" value="1"/>
</dbReference>
<dbReference type="InterPro" id="IPR036179">
    <property type="entry name" value="Ig-like_dom_sf"/>
</dbReference>
<dbReference type="PROSITE" id="PS50835">
    <property type="entry name" value="IG_LIKE"/>
    <property type="match status" value="2"/>
</dbReference>
<keyword evidence="6" id="KW-1185">Reference proteome</keyword>
<organism evidence="5 6">
    <name type="scientific">Galemys pyrenaicus</name>
    <name type="common">Iberian desman</name>
    <name type="synonym">Pyrenean desman</name>
    <dbReference type="NCBI Taxonomy" id="202257"/>
    <lineage>
        <taxon>Eukaryota</taxon>
        <taxon>Metazoa</taxon>
        <taxon>Chordata</taxon>
        <taxon>Craniata</taxon>
        <taxon>Vertebrata</taxon>
        <taxon>Euteleostomi</taxon>
        <taxon>Mammalia</taxon>
        <taxon>Eutheria</taxon>
        <taxon>Laurasiatheria</taxon>
        <taxon>Eulipotyphla</taxon>
        <taxon>Talpidae</taxon>
        <taxon>Galemys</taxon>
    </lineage>
</organism>
<dbReference type="GO" id="GO:0005102">
    <property type="term" value="F:signaling receptor binding"/>
    <property type="evidence" value="ECO:0007669"/>
    <property type="project" value="TreeGrafter"/>
</dbReference>
<dbReference type="InterPro" id="IPR053096">
    <property type="entry name" value="CRTAM"/>
</dbReference>
<reference evidence="5" key="1">
    <citation type="journal article" date="2021" name="Evol. Appl.">
        <title>The genome of the Pyrenean desman and the effects of bottlenecks and inbreeding on the genomic landscape of an endangered species.</title>
        <authorList>
            <person name="Escoda L."/>
            <person name="Castresana J."/>
        </authorList>
    </citation>
    <scope>NUCLEOTIDE SEQUENCE</scope>
    <source>
        <strain evidence="5">IBE-C5619</strain>
    </source>
</reference>
<feature type="region of interest" description="Disordered" evidence="2">
    <location>
        <begin position="208"/>
        <end position="257"/>
    </location>
</feature>
<feature type="transmembrane region" description="Helical" evidence="3">
    <location>
        <begin position="276"/>
        <end position="298"/>
    </location>
</feature>
<evidence type="ECO:0000256" key="3">
    <source>
        <dbReference type="SAM" id="Phobius"/>
    </source>
</evidence>
<dbReference type="GO" id="GO:0002355">
    <property type="term" value="P:detection of tumor cell"/>
    <property type="evidence" value="ECO:0007669"/>
    <property type="project" value="TreeGrafter"/>
</dbReference>
<dbReference type="Pfam" id="PF08205">
    <property type="entry name" value="C2-set_2"/>
    <property type="match status" value="1"/>
</dbReference>
<dbReference type="EMBL" id="JAGFMF010011443">
    <property type="protein sequence ID" value="KAG8522275.1"/>
    <property type="molecule type" value="Genomic_DNA"/>
</dbReference>
<evidence type="ECO:0000256" key="2">
    <source>
        <dbReference type="SAM" id="MobiDB-lite"/>
    </source>
</evidence>
<sequence>MLTLNCEVSEAHNTSLQWVAPSGYTIVLDKQLALKDSKYQLLHHSTHQLSISVTNVTQQDEGVYKCLHYSITVRTKEVEVIVLANSYKPNLEASVARMKNGEEHVILKCSTTRCKPETQMTWLLGNDIEIFRPANPKQEITMVSHTSLNGSIGETHKSQTDGKICNTTSTLRVRAYSKYSTVDCVVRHRGLQGGKLVAPFRFEDLVTDQETTSDAPERSSPSSQDPQQPTSTVALLENSTTSETDKGKEKQTTQDIHLSTEANPQYMGLVRKKSGILLLILVSFLIFILFIIVQLFIMKLRKAHVIWKKENEISEHTLESYRSRSNNEETSSQEKNSQTSSSKGCITYITQLYSEAKAKQKEKADHLKLKGEHLPESIV</sequence>
<feature type="region of interest" description="Disordered" evidence="2">
    <location>
        <begin position="317"/>
        <end position="340"/>
    </location>
</feature>
<evidence type="ECO:0000313" key="6">
    <source>
        <dbReference type="Proteomes" id="UP000700334"/>
    </source>
</evidence>
<evidence type="ECO:0000259" key="4">
    <source>
        <dbReference type="PROSITE" id="PS50835"/>
    </source>
</evidence>
<dbReference type="Proteomes" id="UP000700334">
    <property type="component" value="Unassembled WGS sequence"/>
</dbReference>
<dbReference type="InterPro" id="IPR013783">
    <property type="entry name" value="Ig-like_fold"/>
</dbReference>
<dbReference type="InterPro" id="IPR013162">
    <property type="entry name" value="CD80_C2-set"/>
</dbReference>
<dbReference type="GO" id="GO:0005886">
    <property type="term" value="C:plasma membrane"/>
    <property type="evidence" value="ECO:0007669"/>
    <property type="project" value="TreeGrafter"/>
</dbReference>
<feature type="domain" description="Ig-like" evidence="4">
    <location>
        <begin position="1"/>
        <end position="66"/>
    </location>
</feature>
<evidence type="ECO:0000256" key="1">
    <source>
        <dbReference type="ARBA" id="ARBA00023157"/>
    </source>
</evidence>
<name>A0A8J6DWE3_GALPY</name>
<keyword evidence="3" id="KW-0812">Transmembrane</keyword>
<gene>
    <name evidence="5" type="ORF">J0S82_007883</name>
</gene>
<accession>A0A8J6DWE3</accession>
<comment type="caution">
    <text evidence="5">The sequence shown here is derived from an EMBL/GenBank/DDBJ whole genome shotgun (WGS) entry which is preliminary data.</text>
</comment>
<dbReference type="GO" id="GO:0002860">
    <property type="term" value="P:positive regulation of natural killer cell mediated cytotoxicity directed against tumor cell target"/>
    <property type="evidence" value="ECO:0007669"/>
    <property type="project" value="TreeGrafter"/>
</dbReference>
<keyword evidence="3" id="KW-1133">Transmembrane helix</keyword>
<dbReference type="AlphaFoldDB" id="A0A8J6DWE3"/>
<evidence type="ECO:0000313" key="5">
    <source>
        <dbReference type="EMBL" id="KAG8522275.1"/>
    </source>
</evidence>
<feature type="compositionally biased region" description="Basic and acidic residues" evidence="2">
    <location>
        <begin position="317"/>
        <end position="327"/>
    </location>
</feature>
<dbReference type="GO" id="GO:0008037">
    <property type="term" value="P:cell recognition"/>
    <property type="evidence" value="ECO:0007669"/>
    <property type="project" value="TreeGrafter"/>
</dbReference>
<feature type="compositionally biased region" description="Basic and acidic residues" evidence="2">
    <location>
        <begin position="243"/>
        <end position="252"/>
    </location>
</feature>
<dbReference type="Gene3D" id="2.60.40.10">
    <property type="entry name" value="Immunoglobulins"/>
    <property type="match status" value="2"/>
</dbReference>
<feature type="compositionally biased region" description="Low complexity" evidence="2">
    <location>
        <begin position="219"/>
        <end position="232"/>
    </location>
</feature>
<keyword evidence="1" id="KW-1015">Disulfide bond</keyword>
<dbReference type="PANTHER" id="PTHR47118:SF1">
    <property type="entry name" value="CYTOTOXIC AND REGULATORY T-CELL MOLECULE"/>
    <property type="match status" value="1"/>
</dbReference>
<feature type="compositionally biased region" description="Low complexity" evidence="2">
    <location>
        <begin position="328"/>
        <end position="340"/>
    </location>
</feature>
<dbReference type="InterPro" id="IPR007110">
    <property type="entry name" value="Ig-like_dom"/>
</dbReference>
<dbReference type="SUPFAM" id="SSF48726">
    <property type="entry name" value="Immunoglobulin"/>
    <property type="match status" value="1"/>
</dbReference>